<keyword evidence="3" id="KW-0547">Nucleotide-binding</keyword>
<dbReference type="InterPro" id="IPR003439">
    <property type="entry name" value="ABC_transporter-like_ATP-bd"/>
</dbReference>
<sequence length="232" mass="25694">MPKDEAQVVLTADNLNKSIQQGDDSHQQQTILNNLSLTVHAGESIAILGRSGTGKSTLLNALAGITPVDKGNITFCGKTVNQLTEREKTLMRRENIGYIFQFFNLVPTLTVKENILLPLQLNKQYNTADQQLNQQLSQLGIKRLEDRYPQQLSGGEQQRVAILRALIHRPKLILADEPTGSLDLETGNQVAEILFNSVTEDSALIVVTHSEEIAARAQTVYRLVNGKLVQEK</sequence>
<dbReference type="RefSeq" id="WP_233088625.1">
    <property type="nucleotide sequence ID" value="NZ_BAABWN010000003.1"/>
</dbReference>
<evidence type="ECO:0000256" key="1">
    <source>
        <dbReference type="ARBA" id="ARBA00005417"/>
    </source>
</evidence>
<comment type="caution">
    <text evidence="6">The sequence shown here is derived from an EMBL/GenBank/DDBJ whole genome shotgun (WGS) entry which is preliminary data.</text>
</comment>
<evidence type="ECO:0000259" key="5">
    <source>
        <dbReference type="PROSITE" id="PS50893"/>
    </source>
</evidence>
<dbReference type="InterPro" id="IPR017911">
    <property type="entry name" value="MacB-like_ATP-bd"/>
</dbReference>
<dbReference type="InterPro" id="IPR003593">
    <property type="entry name" value="AAA+_ATPase"/>
</dbReference>
<protein>
    <submittedName>
        <fullName evidence="6">ABC transporter ATP-binding protein</fullName>
    </submittedName>
</protein>
<dbReference type="InterPro" id="IPR027417">
    <property type="entry name" value="P-loop_NTPase"/>
</dbReference>
<comment type="similarity">
    <text evidence="1">Belongs to the ABC transporter superfamily.</text>
</comment>
<evidence type="ECO:0000256" key="2">
    <source>
        <dbReference type="ARBA" id="ARBA00022448"/>
    </source>
</evidence>
<dbReference type="CDD" id="cd03255">
    <property type="entry name" value="ABC_MJ0796_LolCDE_FtsE"/>
    <property type="match status" value="1"/>
</dbReference>
<dbReference type="PROSITE" id="PS50893">
    <property type="entry name" value="ABC_TRANSPORTER_2"/>
    <property type="match status" value="1"/>
</dbReference>
<gene>
    <name evidence="6" type="ORF">NBRC116591_11530</name>
</gene>
<evidence type="ECO:0000313" key="7">
    <source>
        <dbReference type="Proteomes" id="UP001465153"/>
    </source>
</evidence>
<dbReference type="EMBL" id="BAABWN010000003">
    <property type="protein sequence ID" value="GAA6167343.1"/>
    <property type="molecule type" value="Genomic_DNA"/>
</dbReference>
<organism evidence="6 7">
    <name type="scientific">Sessilibacter corallicola</name>
    <dbReference type="NCBI Taxonomy" id="2904075"/>
    <lineage>
        <taxon>Bacteria</taxon>
        <taxon>Pseudomonadati</taxon>
        <taxon>Pseudomonadota</taxon>
        <taxon>Gammaproteobacteria</taxon>
        <taxon>Cellvibrionales</taxon>
        <taxon>Cellvibrionaceae</taxon>
        <taxon>Sessilibacter</taxon>
    </lineage>
</organism>
<reference evidence="6 7" key="1">
    <citation type="submission" date="2024-04" db="EMBL/GenBank/DDBJ databases">
        <title>Draft genome sequence of Sessilibacter corallicola NBRC 116591.</title>
        <authorList>
            <person name="Miyakawa T."/>
            <person name="Kusuya Y."/>
            <person name="Miura T."/>
        </authorList>
    </citation>
    <scope>NUCLEOTIDE SEQUENCE [LARGE SCALE GENOMIC DNA]</scope>
    <source>
        <strain evidence="6 7">KU-00831-HH</strain>
    </source>
</reference>
<dbReference type="PANTHER" id="PTHR42798">
    <property type="entry name" value="LIPOPROTEIN-RELEASING SYSTEM ATP-BINDING PROTEIN LOLD"/>
    <property type="match status" value="1"/>
</dbReference>
<evidence type="ECO:0000256" key="3">
    <source>
        <dbReference type="ARBA" id="ARBA00022741"/>
    </source>
</evidence>
<keyword evidence="2" id="KW-0813">Transport</keyword>
<dbReference type="PANTHER" id="PTHR42798:SF7">
    <property type="entry name" value="ALPHA-D-RIBOSE 1-METHYLPHOSPHONATE 5-TRIPHOSPHATE SYNTHASE SUBUNIT PHNL"/>
    <property type="match status" value="1"/>
</dbReference>
<keyword evidence="7" id="KW-1185">Reference proteome</keyword>
<dbReference type="SUPFAM" id="SSF52540">
    <property type="entry name" value="P-loop containing nucleoside triphosphate hydrolases"/>
    <property type="match status" value="1"/>
</dbReference>
<dbReference type="SMART" id="SM00382">
    <property type="entry name" value="AAA"/>
    <property type="match status" value="1"/>
</dbReference>
<evidence type="ECO:0000313" key="6">
    <source>
        <dbReference type="EMBL" id="GAA6167343.1"/>
    </source>
</evidence>
<dbReference type="InterPro" id="IPR017871">
    <property type="entry name" value="ABC_transporter-like_CS"/>
</dbReference>
<dbReference type="PROSITE" id="PS00211">
    <property type="entry name" value="ABC_TRANSPORTER_1"/>
    <property type="match status" value="1"/>
</dbReference>
<name>A0ABQ0A6R9_9GAMM</name>
<evidence type="ECO:0000256" key="4">
    <source>
        <dbReference type="ARBA" id="ARBA00022840"/>
    </source>
</evidence>
<proteinExistence type="inferred from homology"/>
<dbReference type="Proteomes" id="UP001465153">
    <property type="component" value="Unassembled WGS sequence"/>
</dbReference>
<dbReference type="GO" id="GO:0005524">
    <property type="term" value="F:ATP binding"/>
    <property type="evidence" value="ECO:0007669"/>
    <property type="project" value="UniProtKB-KW"/>
</dbReference>
<dbReference type="Gene3D" id="3.40.50.300">
    <property type="entry name" value="P-loop containing nucleotide triphosphate hydrolases"/>
    <property type="match status" value="1"/>
</dbReference>
<feature type="domain" description="ABC transporter" evidence="5">
    <location>
        <begin position="10"/>
        <end position="232"/>
    </location>
</feature>
<keyword evidence="4 6" id="KW-0067">ATP-binding</keyword>
<dbReference type="Pfam" id="PF00005">
    <property type="entry name" value="ABC_tran"/>
    <property type="match status" value="1"/>
</dbReference>
<accession>A0ABQ0A6R9</accession>